<dbReference type="Proteomes" id="UP000199387">
    <property type="component" value="Unassembled WGS sequence"/>
</dbReference>
<dbReference type="EMBL" id="FMZA01000005">
    <property type="protein sequence ID" value="SDC28778.1"/>
    <property type="molecule type" value="Genomic_DNA"/>
</dbReference>
<accession>A0A1G6KD26</accession>
<evidence type="ECO:0000313" key="2">
    <source>
        <dbReference type="Proteomes" id="UP000199387"/>
    </source>
</evidence>
<sequence length="65" mass="6912">MICLCAVVGILLGDSLIGASLATVGFHGVFIVHRLARTGNPIVFFRSLSFFGHVPSLPLQIGVYL</sequence>
<dbReference type="AlphaFoldDB" id="A0A1G6KD26"/>
<keyword evidence="2" id="KW-1185">Reference proteome</keyword>
<evidence type="ECO:0000313" key="1">
    <source>
        <dbReference type="EMBL" id="SDC28778.1"/>
    </source>
</evidence>
<reference evidence="1 2" key="1">
    <citation type="submission" date="2016-10" db="EMBL/GenBank/DDBJ databases">
        <authorList>
            <person name="de Groot N.N."/>
        </authorList>
    </citation>
    <scope>NUCLEOTIDE SEQUENCE [LARGE SCALE GENOMIC DNA]</scope>
    <source>
        <strain evidence="1 2">DSM 45514</strain>
    </source>
</reference>
<name>A0A1G6KD26_9BACL</name>
<proteinExistence type="predicted"/>
<gene>
    <name evidence="1" type="ORF">SAMN04488112_105187</name>
</gene>
<protein>
    <submittedName>
        <fullName evidence="1">Uncharacterized protein</fullName>
    </submittedName>
</protein>
<organism evidence="1 2">
    <name type="scientific">Melghirimyces thermohalophilus</name>
    <dbReference type="NCBI Taxonomy" id="1236220"/>
    <lineage>
        <taxon>Bacteria</taxon>
        <taxon>Bacillati</taxon>
        <taxon>Bacillota</taxon>
        <taxon>Bacilli</taxon>
        <taxon>Bacillales</taxon>
        <taxon>Thermoactinomycetaceae</taxon>
        <taxon>Melghirimyces</taxon>
    </lineage>
</organism>
<dbReference type="STRING" id="1236220.SAMN04488112_105187"/>